<dbReference type="EMBL" id="CP012670">
    <property type="protein sequence ID" value="AUX23262.1"/>
    <property type="molecule type" value="Genomic_DNA"/>
</dbReference>
<evidence type="ECO:0000259" key="3">
    <source>
        <dbReference type="SMART" id="SM01290"/>
    </source>
</evidence>
<proteinExistence type="predicted"/>
<dbReference type="GO" id="GO:0016715">
    <property type="term" value="F:oxidoreductase activity, acting on paired donors, with incorporation or reduction of molecular oxygen, reduced ascorbate as one donor, and incorporation of one atom of oxygen"/>
    <property type="evidence" value="ECO:0007669"/>
    <property type="project" value="InterPro"/>
</dbReference>
<dbReference type="AlphaFoldDB" id="A0A4V0NDN2"/>
<evidence type="ECO:0000256" key="2">
    <source>
        <dbReference type="SAM" id="MobiDB-lite"/>
    </source>
</evidence>
<dbReference type="InterPro" id="IPR015197">
    <property type="entry name" value="PngaseF_C"/>
</dbReference>
<feature type="region of interest" description="Disordered" evidence="2">
    <location>
        <begin position="27"/>
        <end position="89"/>
    </location>
</feature>
<feature type="compositionally biased region" description="Low complexity" evidence="2">
    <location>
        <begin position="35"/>
        <end position="50"/>
    </location>
</feature>
<dbReference type="PROSITE" id="PS51257">
    <property type="entry name" value="PROKAR_LIPOPROTEIN"/>
    <property type="match status" value="1"/>
</dbReference>
<dbReference type="Pfam" id="PF09113">
    <property type="entry name" value="N-glycanase_C"/>
    <property type="match status" value="1"/>
</dbReference>
<dbReference type="InterPro" id="IPR015196">
    <property type="entry name" value="PngaseF_N"/>
</dbReference>
<evidence type="ECO:0000313" key="5">
    <source>
        <dbReference type="Proteomes" id="UP000295781"/>
    </source>
</evidence>
<evidence type="ECO:0000256" key="1">
    <source>
        <dbReference type="ARBA" id="ARBA00023157"/>
    </source>
</evidence>
<dbReference type="RefSeq" id="WP_165373267.1">
    <property type="nucleotide sequence ID" value="NZ_CP012670.1"/>
</dbReference>
<feature type="domain" description="Peptide-N-glycosidase F N-terminal" evidence="3">
    <location>
        <begin position="90"/>
        <end position="240"/>
    </location>
</feature>
<dbReference type="SMART" id="SM01290">
    <property type="entry name" value="N-glycanase_N"/>
    <property type="match status" value="1"/>
</dbReference>
<reference evidence="4 5" key="1">
    <citation type="submission" date="2015-09" db="EMBL/GenBank/DDBJ databases">
        <title>Sorangium comparison.</title>
        <authorList>
            <person name="Zaburannyi N."/>
            <person name="Bunk B."/>
            <person name="Overmann J."/>
            <person name="Mueller R."/>
        </authorList>
    </citation>
    <scope>NUCLEOTIDE SEQUENCE [LARGE SCALE GENOMIC DNA]</scope>
    <source>
        <strain evidence="4 5">So ceGT47</strain>
    </source>
</reference>
<name>A0A4V0NDN2_SORCE</name>
<sequence>MNLRRATPYLCLLPLLAACTNDQRSDVGAGGGTAGTSESTGSTSAATGISAGSGGTDGTGGADGTGGTGGADGTGGTGGSGDVPPPAPEEVPVLENIVFYDGYAATVDEPLPDGVIRHDNALVATRLTDELLAKVQTTLKVRVVVGALCDNYDRLGSVNLALVPKGAQTYVPGEVDRIEVARFITPFMNMNEQPTTVPYEWEASNLVPILKDPDLLADHDLWFELGIFGVPYAANEEVAGCAGRNDTQLGSLRLYTDSTQEAQDFSVLLPLAIGEDFNNHAMGASDEVGTTRKTVRFELPADTQNAQLVLITSNHGANQGGEEYIRREHYVYIDGVLALQYKPGRMSCEPFRRYNTQSNGIYGLSPRSDEEWQSFSNWCPGDVIDTRIVPWGAASSGMHELVIDVPDATFVDGQGNFPFSLYVQAQ</sequence>
<organism evidence="4 5">
    <name type="scientific">Sorangium cellulosum</name>
    <name type="common">Polyangium cellulosum</name>
    <dbReference type="NCBI Taxonomy" id="56"/>
    <lineage>
        <taxon>Bacteria</taxon>
        <taxon>Pseudomonadati</taxon>
        <taxon>Myxococcota</taxon>
        <taxon>Polyangia</taxon>
        <taxon>Polyangiales</taxon>
        <taxon>Polyangiaceae</taxon>
        <taxon>Sorangium</taxon>
    </lineage>
</organism>
<keyword evidence="1" id="KW-1015">Disulfide bond</keyword>
<dbReference type="InterPro" id="IPR008977">
    <property type="entry name" value="PHM/PNGase_F_dom_sf"/>
</dbReference>
<dbReference type="SUPFAM" id="SSF49742">
    <property type="entry name" value="PHM/PNGase F"/>
    <property type="match status" value="1"/>
</dbReference>
<gene>
    <name evidence="4" type="ORF">SOCEGT47_037850</name>
</gene>
<dbReference type="Pfam" id="PF09112">
    <property type="entry name" value="N-glycanase_N"/>
    <property type="match status" value="1"/>
</dbReference>
<dbReference type="Proteomes" id="UP000295781">
    <property type="component" value="Chromosome"/>
</dbReference>
<evidence type="ECO:0000313" key="4">
    <source>
        <dbReference type="EMBL" id="AUX23262.1"/>
    </source>
</evidence>
<feature type="compositionally biased region" description="Gly residues" evidence="2">
    <location>
        <begin position="51"/>
        <end position="81"/>
    </location>
</feature>
<dbReference type="InterPro" id="IPR014784">
    <property type="entry name" value="Cu2_ascorb_mOase-like_C"/>
</dbReference>
<protein>
    <recommendedName>
        <fullName evidence="3">Peptide-N-glycosidase F N-terminal domain-containing protein</fullName>
    </recommendedName>
</protein>
<dbReference type="Gene3D" id="2.60.120.230">
    <property type="match status" value="2"/>
</dbReference>
<accession>A0A4V0NDN2</accession>